<dbReference type="CDD" id="cd06558">
    <property type="entry name" value="crotonase-like"/>
    <property type="match status" value="1"/>
</dbReference>
<dbReference type="RefSeq" id="WP_318596524.1">
    <property type="nucleotide sequence ID" value="NZ_JAWSTH010000014.1"/>
</dbReference>
<comment type="similarity">
    <text evidence="1">Belongs to the enoyl-CoA hydratase/isomerase family.</text>
</comment>
<evidence type="ECO:0000313" key="6">
    <source>
        <dbReference type="Proteomes" id="UP001284601"/>
    </source>
</evidence>
<dbReference type="SUPFAM" id="SSF52096">
    <property type="entry name" value="ClpP/crotonase"/>
    <property type="match status" value="1"/>
</dbReference>
<keyword evidence="6" id="KW-1185">Reference proteome</keyword>
<reference evidence="6" key="1">
    <citation type="submission" date="2023-07" db="EMBL/GenBank/DDBJ databases">
        <title>Conexibacter stalactiti sp. nov., isolated from stalactites in a lava cave and emended description of the genus Conexibacter.</title>
        <authorList>
            <person name="Lee S.D."/>
        </authorList>
    </citation>
    <scope>NUCLEOTIDE SEQUENCE [LARGE SCALE GENOMIC DNA]</scope>
    <source>
        <strain evidence="6">KCTC 39840</strain>
    </source>
</reference>
<comment type="caution">
    <text evidence="5">The sequence shown here is derived from an EMBL/GenBank/DDBJ whole genome shotgun (WGS) entry which is preliminary data.</text>
</comment>
<accession>A0ABU4HLS0</accession>
<dbReference type="InterPro" id="IPR014748">
    <property type="entry name" value="Enoyl-CoA_hydra_C"/>
</dbReference>
<organism evidence="5 6">
    <name type="scientific">Conexibacter stalactiti</name>
    <dbReference type="NCBI Taxonomy" id="1940611"/>
    <lineage>
        <taxon>Bacteria</taxon>
        <taxon>Bacillati</taxon>
        <taxon>Actinomycetota</taxon>
        <taxon>Thermoleophilia</taxon>
        <taxon>Solirubrobacterales</taxon>
        <taxon>Conexibacteraceae</taxon>
        <taxon>Conexibacter</taxon>
    </lineage>
</organism>
<sequence length="263" mass="28211">MERTSMASFAALNVTREGAIVVVTLDRPQRRNALDATMMRELAALWSGHALLDGARCVVVTGAGPGFCAGADVDLLASDRTPVERFEDELAFLPGRRIDVPVIAAINGVCAGGGLHFVADADIVLASSAATFLDPHVSVGQVTALEPLTLRLRMRPDALMRMVLLGRGERIDAAAAQAAGLVSEVVEPDALLPRALELAARVAEGSPEAIRISRAALRDFEDELLERHLQAGWEAIHAHWSHPDAAEGPAAFQERRAPRWVQR</sequence>
<dbReference type="Proteomes" id="UP001284601">
    <property type="component" value="Unassembled WGS sequence"/>
</dbReference>
<reference evidence="5 6" key="2">
    <citation type="submission" date="2023-10" db="EMBL/GenBank/DDBJ databases">
        <authorList>
            <person name="Han X.F."/>
        </authorList>
    </citation>
    <scope>NUCLEOTIDE SEQUENCE [LARGE SCALE GENOMIC DNA]</scope>
    <source>
        <strain evidence="5 6">KCTC 39840</strain>
    </source>
</reference>
<evidence type="ECO:0000256" key="1">
    <source>
        <dbReference type="ARBA" id="ARBA00005254"/>
    </source>
</evidence>
<dbReference type="InterPro" id="IPR029045">
    <property type="entry name" value="ClpP/crotonase-like_dom_sf"/>
</dbReference>
<dbReference type="Pfam" id="PF00378">
    <property type="entry name" value="ECH_1"/>
    <property type="match status" value="1"/>
</dbReference>
<dbReference type="EMBL" id="JAWSTH010000014">
    <property type="protein sequence ID" value="MDW5594253.1"/>
    <property type="molecule type" value="Genomic_DNA"/>
</dbReference>
<dbReference type="InterPro" id="IPR001753">
    <property type="entry name" value="Enoyl-CoA_hydra/iso"/>
</dbReference>
<dbReference type="PANTHER" id="PTHR11941:SF54">
    <property type="entry name" value="ENOYL-COA HYDRATASE, MITOCHONDRIAL"/>
    <property type="match status" value="1"/>
</dbReference>
<proteinExistence type="inferred from homology"/>
<evidence type="ECO:0000313" key="5">
    <source>
        <dbReference type="EMBL" id="MDW5594253.1"/>
    </source>
</evidence>
<comment type="catalytic activity">
    <reaction evidence="4">
        <text>a 4-saturated-(3S)-3-hydroxyacyl-CoA = a (3E)-enoyl-CoA + H2O</text>
        <dbReference type="Rhea" id="RHEA:20724"/>
        <dbReference type="ChEBI" id="CHEBI:15377"/>
        <dbReference type="ChEBI" id="CHEBI:58521"/>
        <dbReference type="ChEBI" id="CHEBI:137480"/>
        <dbReference type="EC" id="4.2.1.17"/>
    </reaction>
</comment>
<keyword evidence="2" id="KW-0456">Lyase</keyword>
<dbReference type="PANTHER" id="PTHR11941">
    <property type="entry name" value="ENOYL-COA HYDRATASE-RELATED"/>
    <property type="match status" value="1"/>
</dbReference>
<evidence type="ECO:0000256" key="2">
    <source>
        <dbReference type="ARBA" id="ARBA00023239"/>
    </source>
</evidence>
<name>A0ABU4HLS0_9ACTN</name>
<gene>
    <name evidence="5" type="ORF">R7226_07895</name>
</gene>
<dbReference type="Gene3D" id="1.10.12.10">
    <property type="entry name" value="Lyase 2-enoyl-coa Hydratase, Chain A, domain 2"/>
    <property type="match status" value="1"/>
</dbReference>
<protein>
    <submittedName>
        <fullName evidence="5">Enoyl-CoA hydratase/isomerase family protein</fullName>
    </submittedName>
</protein>
<dbReference type="Gene3D" id="3.90.226.10">
    <property type="entry name" value="2-enoyl-CoA Hydratase, Chain A, domain 1"/>
    <property type="match status" value="1"/>
</dbReference>
<comment type="catalytic activity">
    <reaction evidence="3">
        <text>a (3S)-3-hydroxyacyl-CoA = a (2E)-enoyl-CoA + H2O</text>
        <dbReference type="Rhea" id="RHEA:16105"/>
        <dbReference type="ChEBI" id="CHEBI:15377"/>
        <dbReference type="ChEBI" id="CHEBI:57318"/>
        <dbReference type="ChEBI" id="CHEBI:58856"/>
        <dbReference type="EC" id="4.2.1.17"/>
    </reaction>
</comment>
<evidence type="ECO:0000256" key="4">
    <source>
        <dbReference type="ARBA" id="ARBA00023717"/>
    </source>
</evidence>
<evidence type="ECO:0000256" key="3">
    <source>
        <dbReference type="ARBA" id="ARBA00023709"/>
    </source>
</evidence>